<dbReference type="eggNOG" id="COG1470">
    <property type="taxonomic scope" value="Bacteria"/>
</dbReference>
<dbReference type="EMBL" id="AAOG01000001">
    <property type="protein sequence ID" value="EAR13492.1"/>
    <property type="molecule type" value="Genomic_DNA"/>
</dbReference>
<dbReference type="OrthoDB" id="983143at2"/>
<feature type="chain" id="PRO_5002666764" description="Outer membrane protein" evidence="1">
    <location>
        <begin position="21"/>
        <end position="823"/>
    </location>
</feature>
<keyword evidence="3" id="KW-1185">Reference proteome</keyword>
<name>A4BX01_9FLAO</name>
<dbReference type="Proteomes" id="UP000003053">
    <property type="component" value="Unassembled WGS sequence"/>
</dbReference>
<evidence type="ECO:0000313" key="2">
    <source>
        <dbReference type="EMBL" id="EAR13492.1"/>
    </source>
</evidence>
<dbReference type="RefSeq" id="WP_004569290.1">
    <property type="nucleotide sequence ID" value="NZ_CH724148.1"/>
</dbReference>
<dbReference type="STRING" id="313594.PI23P_03322"/>
<evidence type="ECO:0008006" key="4">
    <source>
        <dbReference type="Google" id="ProtNLM"/>
    </source>
</evidence>
<dbReference type="InterPro" id="IPR043741">
    <property type="entry name" value="DUF5686"/>
</dbReference>
<reference evidence="2 3" key="1">
    <citation type="submission" date="2006-02" db="EMBL/GenBank/DDBJ databases">
        <authorList>
            <person name="Murray A."/>
            <person name="Staley J."/>
            <person name="Ferriera S."/>
            <person name="Johnson J."/>
            <person name="Kravitz S."/>
            <person name="Halpern A."/>
            <person name="Remington K."/>
            <person name="Beeson K."/>
            <person name="Tran B."/>
            <person name="Rogers Y.-H."/>
            <person name="Friedman R."/>
            <person name="Venter J.C."/>
        </authorList>
    </citation>
    <scope>NUCLEOTIDE SEQUENCE [LARGE SCALE GENOMIC DNA]</scope>
    <source>
        <strain evidence="2 3">23-P</strain>
    </source>
</reference>
<evidence type="ECO:0000256" key="1">
    <source>
        <dbReference type="SAM" id="SignalP"/>
    </source>
</evidence>
<gene>
    <name evidence="2" type="ORF">PI23P_03322</name>
</gene>
<protein>
    <recommendedName>
        <fullName evidence="4">Outer membrane protein</fullName>
    </recommendedName>
</protein>
<dbReference type="InterPro" id="IPR008969">
    <property type="entry name" value="CarboxyPept-like_regulatory"/>
</dbReference>
<dbReference type="SUPFAM" id="SSF49464">
    <property type="entry name" value="Carboxypeptidase regulatory domain-like"/>
    <property type="match status" value="1"/>
</dbReference>
<dbReference type="HOGENOM" id="CLU_015931_0_0_10"/>
<accession>A4BX01</accession>
<dbReference type="Pfam" id="PF18939">
    <property type="entry name" value="DUF5686"/>
    <property type="match status" value="1"/>
</dbReference>
<keyword evidence="1" id="KW-0732">Signal</keyword>
<dbReference type="AlphaFoldDB" id="A4BX01"/>
<proteinExistence type="predicted"/>
<dbReference type="Pfam" id="PF13715">
    <property type="entry name" value="CarbopepD_reg_2"/>
    <property type="match status" value="1"/>
</dbReference>
<evidence type="ECO:0000313" key="3">
    <source>
        <dbReference type="Proteomes" id="UP000003053"/>
    </source>
</evidence>
<organism evidence="2 3">
    <name type="scientific">Polaribacter irgensii 23-P</name>
    <dbReference type="NCBI Taxonomy" id="313594"/>
    <lineage>
        <taxon>Bacteria</taxon>
        <taxon>Pseudomonadati</taxon>
        <taxon>Bacteroidota</taxon>
        <taxon>Flavobacteriia</taxon>
        <taxon>Flavobacteriales</taxon>
        <taxon>Flavobacteriaceae</taxon>
    </lineage>
</organism>
<comment type="caution">
    <text evidence="2">The sequence shown here is derived from an EMBL/GenBank/DDBJ whole genome shotgun (WGS) entry which is preliminary data.</text>
</comment>
<feature type="signal peptide" evidence="1">
    <location>
        <begin position="1"/>
        <end position="20"/>
    </location>
</feature>
<sequence>MKKITAILLFFFVFAMNAQVAGNVTNEKGVPLSFVSVYLSKTVTGTTTNDNGDYILKLEKPGNYTLIFQIIGYTTLKKELQITSFPFELDVVLTEENIGLEEIVISTKDNPANSIIRNVIKNKEKNTDAYAKYTAKFYSRGLTRIKEAPESFLGQTLGDFGGGLDSTRSGIIYLSETFSKISFQKNPSKFKEKITASKVSGSDNGISFNRAQDSNIDLYENSLPVFNDLISPIATNAFSYYRYKLVGTFYDTNGKLINKIKLIPKRKADRVFDGFIYIVEDDWALYGADVTATGAQVNIPIINSLQLKQGYNYSKEIDGWVLINQTIDFDISIFGFKPNGRFSYTYSDYNFTPNFTEDTFTNEVLSFEKEATKKDTVFWNKLRPVPLTDAETADYKIKDNLQTIRKSKKYLDSLDTKSNSFGWLDPVTGYTYRNSFEDWSFSYNGPLFQTAFNTVQGLNATAGFRYFKSLNKKGKWWSASVKANYGFSDKKMRPIFTYSKKWDNLSRPSMTISGGIAAVQFNRRVPISTLDNSIRSLVLRQNYLKIYEKQFAEIRYSEEIKNGIYFSSSLEYAERKPLFNTNAYSFAKQRGNEAYTSNNPLASSDVVNAPFSAHKIAIFNIETRFVFGQKFLSYPDRKSNLGSEKYPSLSLNYRKTFAASRKGLQSDVLITNIRQEIKTGTYGDLAYHIRGGLFLKKKDIAFMDNLQAKGNQLTFVTDAQLNNFGLLPYYKFYTNDKYAEAHVDHNFKGAILGRIPLVNKLNFHLIGGVKTLLMADKNPYTEYAVGLGNIGIGKWRLLRIDYVRSNFGGIKKEGFLFRVSLFN</sequence>
<dbReference type="Gene3D" id="2.60.40.1120">
    <property type="entry name" value="Carboxypeptidase-like, regulatory domain"/>
    <property type="match status" value="1"/>
</dbReference>